<evidence type="ECO:0000313" key="3">
    <source>
        <dbReference type="Proteomes" id="UP001630127"/>
    </source>
</evidence>
<reference evidence="2 3" key="1">
    <citation type="submission" date="2024-11" db="EMBL/GenBank/DDBJ databases">
        <title>A near-complete genome assembly of Cinchona calisaya.</title>
        <authorList>
            <person name="Lian D.C."/>
            <person name="Zhao X.W."/>
            <person name="Wei L."/>
        </authorList>
    </citation>
    <scope>NUCLEOTIDE SEQUENCE [LARGE SCALE GENOMIC DNA]</scope>
    <source>
        <tissue evidence="2">Nenye</tissue>
    </source>
</reference>
<organism evidence="2 3">
    <name type="scientific">Cinchona calisaya</name>
    <dbReference type="NCBI Taxonomy" id="153742"/>
    <lineage>
        <taxon>Eukaryota</taxon>
        <taxon>Viridiplantae</taxon>
        <taxon>Streptophyta</taxon>
        <taxon>Embryophyta</taxon>
        <taxon>Tracheophyta</taxon>
        <taxon>Spermatophyta</taxon>
        <taxon>Magnoliopsida</taxon>
        <taxon>eudicotyledons</taxon>
        <taxon>Gunneridae</taxon>
        <taxon>Pentapetalae</taxon>
        <taxon>asterids</taxon>
        <taxon>lamiids</taxon>
        <taxon>Gentianales</taxon>
        <taxon>Rubiaceae</taxon>
        <taxon>Cinchonoideae</taxon>
        <taxon>Cinchoneae</taxon>
        <taxon>Cinchona</taxon>
    </lineage>
</organism>
<name>A0ABD2YHQ5_9GENT</name>
<feature type="domain" description="SET" evidence="1">
    <location>
        <begin position="46"/>
        <end position="188"/>
    </location>
</feature>
<dbReference type="PROSITE" id="PS50280">
    <property type="entry name" value="SET"/>
    <property type="match status" value="1"/>
</dbReference>
<dbReference type="Gene3D" id="2.170.270.10">
    <property type="entry name" value="SET domain"/>
    <property type="match status" value="1"/>
</dbReference>
<dbReference type="Pfam" id="PF00856">
    <property type="entry name" value="SET"/>
    <property type="match status" value="1"/>
</dbReference>
<dbReference type="EMBL" id="JBJUIK010000013">
    <property type="protein sequence ID" value="KAL3506246.1"/>
    <property type="molecule type" value="Genomic_DNA"/>
</dbReference>
<dbReference type="AlphaFoldDB" id="A0ABD2YHQ5"/>
<dbReference type="InterPro" id="IPR051357">
    <property type="entry name" value="H3K9_HMTase_SUVAR3-9"/>
</dbReference>
<protein>
    <recommendedName>
        <fullName evidence="1">SET domain-containing protein</fullName>
    </recommendedName>
</protein>
<dbReference type="InterPro" id="IPR046341">
    <property type="entry name" value="SET_dom_sf"/>
</dbReference>
<dbReference type="PANTHER" id="PTHR45660:SF3">
    <property type="entry name" value="HISTONE-LYSINE N-METHYLTRANSFERASE FAMILY MEMBER SUVH9"/>
    <property type="match status" value="1"/>
</dbReference>
<evidence type="ECO:0000259" key="1">
    <source>
        <dbReference type="PROSITE" id="PS50280"/>
    </source>
</evidence>
<dbReference type="SMART" id="SM00317">
    <property type="entry name" value="SET"/>
    <property type="match status" value="1"/>
</dbReference>
<accession>A0ABD2YHQ5</accession>
<gene>
    <name evidence="2" type="ORF">ACH5RR_031628</name>
</gene>
<proteinExistence type="predicted"/>
<keyword evidence="3" id="KW-1185">Reference proteome</keyword>
<evidence type="ECO:0000313" key="2">
    <source>
        <dbReference type="EMBL" id="KAL3506246.1"/>
    </source>
</evidence>
<dbReference type="Proteomes" id="UP001630127">
    <property type="component" value="Unassembled WGS sequence"/>
</dbReference>
<dbReference type="InterPro" id="IPR001214">
    <property type="entry name" value="SET_dom"/>
</dbReference>
<sequence>MKNGGNFAYEQNGILVKGKPVIFEYGPHCRCPATCRNRMSQKGMKNRLEVFRSRETGWGVRSLVLIQAGTFICEFTGVVLTREQAEIFTMNGDNLVYPGHFRKDGQNGAIYLIYSDYQRPTFPSIPPLDFAMDVSRLRNVACYIRHSSSPNALVQPVLHNHNNLSFPHLMLFAMENIPPLREISLDYGVADKWTGKLPICN</sequence>
<dbReference type="PANTHER" id="PTHR45660">
    <property type="entry name" value="HISTONE-LYSINE N-METHYLTRANSFERASE SETMAR"/>
    <property type="match status" value="1"/>
</dbReference>
<comment type="caution">
    <text evidence="2">The sequence shown here is derived from an EMBL/GenBank/DDBJ whole genome shotgun (WGS) entry which is preliminary data.</text>
</comment>
<dbReference type="SUPFAM" id="SSF82199">
    <property type="entry name" value="SET domain"/>
    <property type="match status" value="1"/>
</dbReference>